<keyword evidence="2" id="KW-1133">Transmembrane helix</keyword>
<evidence type="ECO:0000313" key="3">
    <source>
        <dbReference type="EMBL" id="KAB1210519.1"/>
    </source>
</evidence>
<evidence type="ECO:0000313" key="5">
    <source>
        <dbReference type="Proteomes" id="UP000516437"/>
    </source>
</evidence>
<sequence>MSATDSGAGCTSIWLVIYSLLSISLAAGGGCLIAYIFLPKSQSTSWLPFAGVTLVCVPWLFWFLTFLYRVILCVSGLRVSTDCEAGGGGKTSEGPNIVTAGAAPGKPPVGSPGKQSRRVQFGDAVVVGNDQNGDHGAGRGEK</sequence>
<dbReference type="AlphaFoldDB" id="A0A6A1WBV1"/>
<protein>
    <submittedName>
        <fullName evidence="4">Uncharacterized protein</fullName>
    </submittedName>
</protein>
<dbReference type="EMBL" id="RXIC02000020">
    <property type="protein sequence ID" value="KAB1222764.1"/>
    <property type="molecule type" value="Genomic_DNA"/>
</dbReference>
<organism evidence="4 5">
    <name type="scientific">Morella rubra</name>
    <name type="common">Chinese bayberry</name>
    <dbReference type="NCBI Taxonomy" id="262757"/>
    <lineage>
        <taxon>Eukaryota</taxon>
        <taxon>Viridiplantae</taxon>
        <taxon>Streptophyta</taxon>
        <taxon>Embryophyta</taxon>
        <taxon>Tracheophyta</taxon>
        <taxon>Spermatophyta</taxon>
        <taxon>Magnoliopsida</taxon>
        <taxon>eudicotyledons</taxon>
        <taxon>Gunneridae</taxon>
        <taxon>Pentapetalae</taxon>
        <taxon>rosids</taxon>
        <taxon>fabids</taxon>
        <taxon>Fagales</taxon>
        <taxon>Myricaceae</taxon>
        <taxon>Morella</taxon>
    </lineage>
</organism>
<keyword evidence="2" id="KW-0812">Transmembrane</keyword>
<reference evidence="4" key="1">
    <citation type="submission" date="2018-07" db="EMBL/GenBank/DDBJ databases">
        <authorList>
            <person name="Gao Z.-S."/>
            <person name="Jia H.-M."/>
            <person name="Jia H.-J."/>
            <person name="Cai Q.-L."/>
            <person name="Wang Y."/>
            <person name="Zhao H.-B."/>
        </authorList>
    </citation>
    <scope>NUCLEOTIDE SEQUENCE</scope>
    <source>
        <tissue evidence="4">Leaves</tissue>
    </source>
</reference>
<evidence type="ECO:0000256" key="2">
    <source>
        <dbReference type="SAM" id="Phobius"/>
    </source>
</evidence>
<dbReference type="Proteomes" id="UP000516437">
    <property type="component" value="Chromosome 6"/>
</dbReference>
<feature type="transmembrane region" description="Helical" evidence="2">
    <location>
        <begin position="45"/>
        <end position="68"/>
    </location>
</feature>
<keyword evidence="2" id="KW-0472">Membrane</keyword>
<dbReference type="PANTHER" id="PTHR34964:SF1">
    <property type="entry name" value="MEMBRANE LIPOPROTEIN"/>
    <property type="match status" value="1"/>
</dbReference>
<feature type="region of interest" description="Disordered" evidence="1">
    <location>
        <begin position="84"/>
        <end position="117"/>
    </location>
</feature>
<name>A0A6A1WBV1_9ROSI</name>
<reference evidence="4" key="3">
    <citation type="submission" date="2019-09" db="EMBL/GenBank/DDBJ databases">
        <authorList>
            <person name="Gao Z."/>
        </authorList>
    </citation>
    <scope>NUCLEOTIDE SEQUENCE</scope>
    <source>
        <tissue evidence="4">Leaves</tissue>
    </source>
</reference>
<dbReference type="Proteomes" id="UP000516437">
    <property type="component" value="Chromosome 2"/>
</dbReference>
<proteinExistence type="predicted"/>
<gene>
    <name evidence="4" type="ORF">CJ030_MR2G029005</name>
    <name evidence="3" type="ORF">CJ030_MR6G010815</name>
</gene>
<evidence type="ECO:0000313" key="4">
    <source>
        <dbReference type="EMBL" id="KAB1222764.1"/>
    </source>
</evidence>
<feature type="transmembrane region" description="Helical" evidence="2">
    <location>
        <begin position="12"/>
        <end position="38"/>
    </location>
</feature>
<dbReference type="PANTHER" id="PTHR34964">
    <property type="entry name" value="MEMBRANE LIPOPROTEIN-RELATED"/>
    <property type="match status" value="1"/>
</dbReference>
<comment type="caution">
    <text evidence="4">The sequence shown here is derived from an EMBL/GenBank/DDBJ whole genome shotgun (WGS) entry which is preliminary data.</text>
</comment>
<dbReference type="OrthoDB" id="784693at2759"/>
<evidence type="ECO:0000256" key="1">
    <source>
        <dbReference type="SAM" id="MobiDB-lite"/>
    </source>
</evidence>
<dbReference type="EMBL" id="RXIC02000024">
    <property type="protein sequence ID" value="KAB1210519.1"/>
    <property type="molecule type" value="Genomic_DNA"/>
</dbReference>
<reference evidence="4 5" key="2">
    <citation type="journal article" date="2019" name="Plant Biotechnol. J.">
        <title>The red bayberry genome and genetic basis of sex determination.</title>
        <authorList>
            <person name="Jia H.M."/>
            <person name="Jia H.J."/>
            <person name="Cai Q.L."/>
            <person name="Wang Y."/>
            <person name="Zhao H.B."/>
            <person name="Yang W.F."/>
            <person name="Wang G.Y."/>
            <person name="Li Y.H."/>
            <person name="Zhan D.L."/>
            <person name="Shen Y.T."/>
            <person name="Niu Q.F."/>
            <person name="Chang L."/>
            <person name="Qiu J."/>
            <person name="Zhao L."/>
            <person name="Xie H.B."/>
            <person name="Fu W.Y."/>
            <person name="Jin J."/>
            <person name="Li X.W."/>
            <person name="Jiao Y."/>
            <person name="Zhou C.C."/>
            <person name="Tu T."/>
            <person name="Chai C.Y."/>
            <person name="Gao J.L."/>
            <person name="Fan L.J."/>
            <person name="van de Weg E."/>
            <person name="Wang J.Y."/>
            <person name="Gao Z.S."/>
        </authorList>
    </citation>
    <scope>NUCLEOTIDE SEQUENCE [LARGE SCALE GENOMIC DNA]</scope>
    <source>
        <tissue evidence="4">Leaves</tissue>
    </source>
</reference>
<keyword evidence="5" id="KW-1185">Reference proteome</keyword>
<accession>A0A6A1WBV1</accession>